<proteinExistence type="inferred from homology"/>
<dbReference type="InterPro" id="IPR034392">
    <property type="entry name" value="TatSF1-like_RRM1"/>
</dbReference>
<keyword evidence="5" id="KW-0508">mRNA splicing</keyword>
<dbReference type="OMA" id="GNWRYED"/>
<name>D2V070_NAEGR</name>
<accession>D2V070</accession>
<feature type="compositionally biased region" description="Low complexity" evidence="7">
    <location>
        <begin position="16"/>
        <end position="25"/>
    </location>
</feature>
<dbReference type="RefSeq" id="XP_002682408.1">
    <property type="nucleotide sequence ID" value="XM_002682362.1"/>
</dbReference>
<dbReference type="InParanoid" id="D2V070"/>
<comment type="similarity">
    <text evidence="1">Belongs to the HTATSF1 family.</text>
</comment>
<dbReference type="InterPro" id="IPR000504">
    <property type="entry name" value="RRM_dom"/>
</dbReference>
<dbReference type="KEGG" id="ngr:NAEGRDRAFT_78009"/>
<dbReference type="GO" id="GO:0005686">
    <property type="term" value="C:U2 snRNP"/>
    <property type="evidence" value="ECO:0007669"/>
    <property type="project" value="TreeGrafter"/>
</dbReference>
<dbReference type="InterPro" id="IPR035979">
    <property type="entry name" value="RBD_domain_sf"/>
</dbReference>
<dbReference type="Proteomes" id="UP000006671">
    <property type="component" value="Unassembled WGS sequence"/>
</dbReference>
<dbReference type="eggNOG" id="KOG1548">
    <property type="taxonomic scope" value="Eukaryota"/>
</dbReference>
<keyword evidence="3" id="KW-0677">Repeat</keyword>
<dbReference type="InterPro" id="IPR034393">
    <property type="entry name" value="TatSF1-like"/>
</dbReference>
<dbReference type="PANTHER" id="PTHR15608">
    <property type="entry name" value="SPLICING FACTOR U2AF-ASSOCIATED PROTEIN 2"/>
    <property type="match status" value="1"/>
</dbReference>
<evidence type="ECO:0000256" key="2">
    <source>
        <dbReference type="ARBA" id="ARBA00022664"/>
    </source>
</evidence>
<evidence type="ECO:0000256" key="4">
    <source>
        <dbReference type="ARBA" id="ARBA00022884"/>
    </source>
</evidence>
<evidence type="ECO:0000256" key="5">
    <source>
        <dbReference type="ARBA" id="ARBA00023187"/>
    </source>
</evidence>
<dbReference type="FunCoup" id="D2V070">
    <property type="interactions" value="93"/>
</dbReference>
<reference evidence="9 10" key="1">
    <citation type="journal article" date="2010" name="Cell">
        <title>The genome of Naegleria gruberi illuminates early eukaryotic versatility.</title>
        <authorList>
            <person name="Fritz-Laylin L.K."/>
            <person name="Prochnik S.E."/>
            <person name="Ginger M.L."/>
            <person name="Dacks J.B."/>
            <person name="Carpenter M.L."/>
            <person name="Field M.C."/>
            <person name="Kuo A."/>
            <person name="Paredez A."/>
            <person name="Chapman J."/>
            <person name="Pham J."/>
            <person name="Shu S."/>
            <person name="Neupane R."/>
            <person name="Cipriano M."/>
            <person name="Mancuso J."/>
            <person name="Tu H."/>
            <person name="Salamov A."/>
            <person name="Lindquist E."/>
            <person name="Shapiro H."/>
            <person name="Lucas S."/>
            <person name="Grigoriev I.V."/>
            <person name="Cande W.Z."/>
            <person name="Fulton C."/>
            <person name="Rokhsar D.S."/>
            <person name="Dawson S.C."/>
        </authorList>
    </citation>
    <scope>NUCLEOTIDE SEQUENCE [LARGE SCALE GENOMIC DNA]</scope>
    <source>
        <strain evidence="9 10">NEG-M</strain>
    </source>
</reference>
<protein>
    <submittedName>
        <fullName evidence="9">RNA binding domain-containing protein</fullName>
    </submittedName>
</protein>
<feature type="region of interest" description="Disordered" evidence="7">
    <location>
        <begin position="122"/>
        <end position="146"/>
    </location>
</feature>
<dbReference type="OrthoDB" id="10258585at2759"/>
<sequence length="418" mass="48511">MENQEETTSASETNAVVVEKQSSSSDQEEQTTDNSTNNNNNIENSTTKFPTGIIQDGQVFVDPETGLEYCYHGDQQAWLPFVEEAQFENQQSIYHFEETDEMRFERLEKEKALKLREQLEMERKEKKEKRGNIKSMMDQENGEPYQKKRKNDFAPGWHSQFNTSIYISGLPLDEKKVHNQLLIDEFSKCGIIKTDPFTEQPKVKLYRNDDGSLKGDARVTFLKEESIDLAITLFDGASLFGDGSTITVTRAEFTKPENYDANISLEYHNRRKQIKEKENKKLHWGFADDPDVTTETAEPSDRTVILKHMFVPDDFSSNPLFGAELKDEIKPEMEKYGKIEKIKLYPENPDGVVEIRFKTLHAARTCISENHGRLFDGIKLIAYIWDGKERFNVKETKEQEQERLEKYTKEHIEGNKKD</sequence>
<keyword evidence="4 6" id="KW-0694">RNA-binding</keyword>
<dbReference type="PROSITE" id="PS50102">
    <property type="entry name" value="RRM"/>
    <property type="match status" value="1"/>
</dbReference>
<dbReference type="GeneID" id="8856477"/>
<evidence type="ECO:0000313" key="9">
    <source>
        <dbReference type="EMBL" id="EFC49664.1"/>
    </source>
</evidence>
<evidence type="ECO:0000256" key="6">
    <source>
        <dbReference type="PROSITE-ProRule" id="PRU00176"/>
    </source>
</evidence>
<dbReference type="SUPFAM" id="SSF54928">
    <property type="entry name" value="RNA-binding domain, RBD"/>
    <property type="match status" value="2"/>
</dbReference>
<dbReference type="FunFam" id="3.30.70.330:FF:000105">
    <property type="entry name" value="HIV Tat-specific factor 1 homolog"/>
    <property type="match status" value="1"/>
</dbReference>
<dbReference type="GO" id="GO:0003723">
    <property type="term" value="F:RNA binding"/>
    <property type="evidence" value="ECO:0007669"/>
    <property type="project" value="UniProtKB-UniRule"/>
</dbReference>
<feature type="region of interest" description="Disordered" evidence="7">
    <location>
        <begin position="395"/>
        <end position="418"/>
    </location>
</feature>
<feature type="compositionally biased region" description="Low complexity" evidence="7">
    <location>
        <begin position="32"/>
        <end position="47"/>
    </location>
</feature>
<dbReference type="GO" id="GO:0005684">
    <property type="term" value="C:U2-type spliceosomal complex"/>
    <property type="evidence" value="ECO:0007669"/>
    <property type="project" value="TreeGrafter"/>
</dbReference>
<dbReference type="PANTHER" id="PTHR15608:SF0">
    <property type="entry name" value="HIV TAT-SPECIFIC FACTOR 1"/>
    <property type="match status" value="1"/>
</dbReference>
<dbReference type="InterPro" id="IPR012677">
    <property type="entry name" value="Nucleotide-bd_a/b_plait_sf"/>
</dbReference>
<dbReference type="CDD" id="cd12281">
    <property type="entry name" value="RRM1_TatSF1_like"/>
    <property type="match status" value="1"/>
</dbReference>
<feature type="region of interest" description="Disordered" evidence="7">
    <location>
        <begin position="1"/>
        <end position="50"/>
    </location>
</feature>
<keyword evidence="10" id="KW-1185">Reference proteome</keyword>
<evidence type="ECO:0000256" key="3">
    <source>
        <dbReference type="ARBA" id="ARBA00022737"/>
    </source>
</evidence>
<dbReference type="Gene3D" id="3.30.70.330">
    <property type="match status" value="2"/>
</dbReference>
<evidence type="ECO:0000259" key="8">
    <source>
        <dbReference type="PROSITE" id="PS50102"/>
    </source>
</evidence>
<evidence type="ECO:0000313" key="10">
    <source>
        <dbReference type="Proteomes" id="UP000006671"/>
    </source>
</evidence>
<dbReference type="CDD" id="cd12285">
    <property type="entry name" value="RRM3_RBM39_like"/>
    <property type="match status" value="1"/>
</dbReference>
<dbReference type="EMBL" id="GG738847">
    <property type="protein sequence ID" value="EFC49664.1"/>
    <property type="molecule type" value="Genomic_DNA"/>
</dbReference>
<evidence type="ECO:0000256" key="7">
    <source>
        <dbReference type="SAM" id="MobiDB-lite"/>
    </source>
</evidence>
<dbReference type="STRING" id="5762.D2V070"/>
<dbReference type="AlphaFoldDB" id="D2V070"/>
<keyword evidence="2" id="KW-0507">mRNA processing</keyword>
<dbReference type="VEuPathDB" id="AmoebaDB:NAEGRDRAFT_78009"/>
<dbReference type="GO" id="GO:0000398">
    <property type="term" value="P:mRNA splicing, via spliceosome"/>
    <property type="evidence" value="ECO:0007669"/>
    <property type="project" value="InterPro"/>
</dbReference>
<feature type="compositionally biased region" description="Polar residues" evidence="7">
    <location>
        <begin position="1"/>
        <end position="14"/>
    </location>
</feature>
<organism evidence="10">
    <name type="scientific">Naegleria gruberi</name>
    <name type="common">Amoeba</name>
    <dbReference type="NCBI Taxonomy" id="5762"/>
    <lineage>
        <taxon>Eukaryota</taxon>
        <taxon>Discoba</taxon>
        <taxon>Heterolobosea</taxon>
        <taxon>Tetramitia</taxon>
        <taxon>Eutetramitia</taxon>
        <taxon>Vahlkampfiidae</taxon>
        <taxon>Naegleria</taxon>
    </lineage>
</organism>
<feature type="compositionally biased region" description="Basic and acidic residues" evidence="7">
    <location>
        <begin position="122"/>
        <end position="131"/>
    </location>
</feature>
<gene>
    <name evidence="9" type="ORF">NAEGRDRAFT_78009</name>
</gene>
<dbReference type="SMART" id="SM00360">
    <property type="entry name" value="RRM"/>
    <property type="match status" value="2"/>
</dbReference>
<feature type="domain" description="RRM" evidence="8">
    <location>
        <begin position="163"/>
        <end position="253"/>
    </location>
</feature>
<evidence type="ECO:0000256" key="1">
    <source>
        <dbReference type="ARBA" id="ARBA00007747"/>
    </source>
</evidence>